<dbReference type="AlphaFoldDB" id="A0A6J4JGY3"/>
<feature type="region of interest" description="Disordered" evidence="1">
    <location>
        <begin position="1"/>
        <end position="38"/>
    </location>
</feature>
<gene>
    <name evidence="2" type="ORF">AVDCRST_MAG77-3449</name>
</gene>
<sequence>ALPRRLRPGRRRGEVELRPLGRRGQPVARGSRGGGRRL</sequence>
<evidence type="ECO:0000256" key="1">
    <source>
        <dbReference type="SAM" id="MobiDB-lite"/>
    </source>
</evidence>
<dbReference type="EMBL" id="CADCTC010000191">
    <property type="protein sequence ID" value="CAA9276075.1"/>
    <property type="molecule type" value="Genomic_DNA"/>
</dbReference>
<proteinExistence type="predicted"/>
<feature type="non-terminal residue" evidence="2">
    <location>
        <position position="38"/>
    </location>
</feature>
<feature type="non-terminal residue" evidence="2">
    <location>
        <position position="1"/>
    </location>
</feature>
<protein>
    <submittedName>
        <fullName evidence="2">Dipeptide-binding ABC transporter, periplasmic substrate-binding component</fullName>
    </submittedName>
</protein>
<organism evidence="2">
    <name type="scientific">uncultured Chloroflexota bacterium</name>
    <dbReference type="NCBI Taxonomy" id="166587"/>
    <lineage>
        <taxon>Bacteria</taxon>
        <taxon>Bacillati</taxon>
        <taxon>Chloroflexota</taxon>
        <taxon>environmental samples</taxon>
    </lineage>
</organism>
<name>A0A6J4JGY3_9CHLR</name>
<feature type="compositionally biased region" description="Basic residues" evidence="1">
    <location>
        <begin position="1"/>
        <end position="10"/>
    </location>
</feature>
<reference evidence="2" key="1">
    <citation type="submission" date="2020-02" db="EMBL/GenBank/DDBJ databases">
        <authorList>
            <person name="Meier V. D."/>
        </authorList>
    </citation>
    <scope>NUCLEOTIDE SEQUENCE</scope>
    <source>
        <strain evidence="2">AVDCRST_MAG77</strain>
    </source>
</reference>
<accession>A0A6J4JGY3</accession>
<evidence type="ECO:0000313" key="2">
    <source>
        <dbReference type="EMBL" id="CAA9276075.1"/>
    </source>
</evidence>